<dbReference type="InterPro" id="IPR042201">
    <property type="entry name" value="FH2_Formin_sf"/>
</dbReference>
<dbReference type="OMA" id="CECETRT"/>
<organism evidence="5 6">
    <name type="scientific">Strigamia maritima</name>
    <name type="common">European centipede</name>
    <name type="synonym">Geophilus maritimus</name>
    <dbReference type="NCBI Taxonomy" id="126957"/>
    <lineage>
        <taxon>Eukaryota</taxon>
        <taxon>Metazoa</taxon>
        <taxon>Ecdysozoa</taxon>
        <taxon>Arthropoda</taxon>
        <taxon>Myriapoda</taxon>
        <taxon>Chilopoda</taxon>
        <taxon>Pleurostigmophora</taxon>
        <taxon>Geophilomorpha</taxon>
        <taxon>Linotaeniidae</taxon>
        <taxon>Strigamia</taxon>
    </lineage>
</organism>
<evidence type="ECO:0000313" key="6">
    <source>
        <dbReference type="Proteomes" id="UP000014500"/>
    </source>
</evidence>
<dbReference type="SUPFAM" id="SSF101447">
    <property type="entry name" value="Formin homology 2 domain (FH2 domain)"/>
    <property type="match status" value="1"/>
</dbReference>
<feature type="compositionally biased region" description="Basic and acidic residues" evidence="3">
    <location>
        <begin position="15"/>
        <end position="26"/>
    </location>
</feature>
<protein>
    <recommendedName>
        <fullName evidence="4">FH2 domain-containing protein</fullName>
    </recommendedName>
</protein>
<feature type="region of interest" description="Disordered" evidence="3">
    <location>
        <begin position="1"/>
        <end position="72"/>
    </location>
</feature>
<dbReference type="InterPro" id="IPR001265">
    <property type="entry name" value="Formin_Cappuccino_subfam"/>
</dbReference>
<dbReference type="PROSITE" id="PS51444">
    <property type="entry name" value="FH2"/>
    <property type="match status" value="1"/>
</dbReference>
<dbReference type="GO" id="GO:0008017">
    <property type="term" value="F:microtubule binding"/>
    <property type="evidence" value="ECO:0007669"/>
    <property type="project" value="InterPro"/>
</dbReference>
<evidence type="ECO:0000256" key="1">
    <source>
        <dbReference type="ARBA" id="ARBA00005271"/>
    </source>
</evidence>
<reference evidence="6" key="1">
    <citation type="submission" date="2011-05" db="EMBL/GenBank/DDBJ databases">
        <authorList>
            <person name="Richards S.R."/>
            <person name="Qu J."/>
            <person name="Jiang H."/>
            <person name="Jhangiani S.N."/>
            <person name="Agravi P."/>
            <person name="Goodspeed R."/>
            <person name="Gross S."/>
            <person name="Mandapat C."/>
            <person name="Jackson L."/>
            <person name="Mathew T."/>
            <person name="Pu L."/>
            <person name="Thornton R."/>
            <person name="Saada N."/>
            <person name="Wilczek-Boney K.B."/>
            <person name="Lee S."/>
            <person name="Kovar C."/>
            <person name="Wu Y."/>
            <person name="Scherer S.E."/>
            <person name="Worley K.C."/>
            <person name="Muzny D.M."/>
            <person name="Gibbs R."/>
        </authorList>
    </citation>
    <scope>NUCLEOTIDE SEQUENCE</scope>
    <source>
        <strain evidence="6">Brora</strain>
    </source>
</reference>
<dbReference type="PhylomeDB" id="T1JJV2"/>
<dbReference type="HOGENOM" id="CLU_280955_0_0_1"/>
<feature type="domain" description="FH2" evidence="4">
    <location>
        <begin position="677"/>
        <end position="1089"/>
    </location>
</feature>
<evidence type="ECO:0000259" key="4">
    <source>
        <dbReference type="PROSITE" id="PS51444"/>
    </source>
</evidence>
<dbReference type="STRING" id="126957.T1JJV2"/>
<feature type="compositionally biased region" description="Polar residues" evidence="3">
    <location>
        <begin position="644"/>
        <end position="654"/>
    </location>
</feature>
<dbReference type="PANTHER" id="PTHR45920:SF7">
    <property type="entry name" value="FORMIN-G"/>
    <property type="match status" value="1"/>
</dbReference>
<dbReference type="Gene3D" id="1.20.58.2220">
    <property type="entry name" value="Formin, FH2 domain"/>
    <property type="match status" value="1"/>
</dbReference>
<feature type="compositionally biased region" description="Pro residues" evidence="3">
    <location>
        <begin position="544"/>
        <end position="632"/>
    </location>
</feature>
<dbReference type="InterPro" id="IPR015425">
    <property type="entry name" value="FH2_Formin"/>
</dbReference>
<feature type="compositionally biased region" description="Basic and acidic residues" evidence="3">
    <location>
        <begin position="34"/>
        <end position="49"/>
    </location>
</feature>
<keyword evidence="6" id="KW-1185">Reference proteome</keyword>
<keyword evidence="2" id="KW-0175">Coiled coil</keyword>
<dbReference type="PANTHER" id="PTHR45920">
    <property type="entry name" value="FORMIN HOMOLOGY 2 DOMAIN CONTAINING, ISOFORM I"/>
    <property type="match status" value="1"/>
</dbReference>
<name>T1JJV2_STRMM</name>
<feature type="coiled-coil region" evidence="2">
    <location>
        <begin position="490"/>
        <end position="524"/>
    </location>
</feature>
<accession>T1JJV2</accession>
<reference evidence="5" key="2">
    <citation type="submission" date="2015-02" db="UniProtKB">
        <authorList>
            <consortium name="EnsemblMetazoa"/>
        </authorList>
    </citation>
    <scope>IDENTIFICATION</scope>
</reference>
<dbReference type="EMBL" id="JH431265">
    <property type="status" value="NOT_ANNOTATED_CDS"/>
    <property type="molecule type" value="Genomic_DNA"/>
</dbReference>
<dbReference type="SMART" id="SM00498">
    <property type="entry name" value="FH2"/>
    <property type="match status" value="1"/>
</dbReference>
<dbReference type="AlphaFoldDB" id="T1JJV2"/>
<dbReference type="GO" id="GO:0045010">
    <property type="term" value="P:actin nucleation"/>
    <property type="evidence" value="ECO:0007669"/>
    <property type="project" value="InterPro"/>
</dbReference>
<dbReference type="GO" id="GO:0005884">
    <property type="term" value="C:actin filament"/>
    <property type="evidence" value="ECO:0007669"/>
    <property type="project" value="InterPro"/>
</dbReference>
<dbReference type="GO" id="GO:0051015">
    <property type="term" value="F:actin filament binding"/>
    <property type="evidence" value="ECO:0007669"/>
    <property type="project" value="TreeGrafter"/>
</dbReference>
<evidence type="ECO:0000256" key="3">
    <source>
        <dbReference type="SAM" id="MobiDB-lite"/>
    </source>
</evidence>
<comment type="similarity">
    <text evidence="1">Belongs to the formin homology family. Cappuccino subfamily.</text>
</comment>
<dbReference type="Pfam" id="PF02181">
    <property type="entry name" value="FH2"/>
    <property type="match status" value="1"/>
</dbReference>
<feature type="region of interest" description="Disordered" evidence="3">
    <location>
        <begin position="534"/>
        <end position="664"/>
    </location>
</feature>
<proteinExistence type="inferred from homology"/>
<dbReference type="GO" id="GO:0030866">
    <property type="term" value="P:cortical actin cytoskeleton organization"/>
    <property type="evidence" value="ECO:0007669"/>
    <property type="project" value="TreeGrafter"/>
</dbReference>
<dbReference type="EnsemblMetazoa" id="SMAR014132-RA">
    <property type="protein sequence ID" value="SMAR014132-PA"/>
    <property type="gene ID" value="SMAR014132"/>
</dbReference>
<dbReference type="PRINTS" id="PR00828">
    <property type="entry name" value="FORMIN"/>
</dbReference>
<dbReference type="eggNOG" id="KOG1922">
    <property type="taxonomic scope" value="Eukaryota"/>
</dbReference>
<dbReference type="Proteomes" id="UP000014500">
    <property type="component" value="Unassembled WGS sequence"/>
</dbReference>
<sequence length="1117" mass="124397">MGNLQSGDSKKHKGLLKEAKEKEKGSPRLRRMFHRDSDVSRSGKAERGSVRVSSGYSRPPLPSKFSQVKLSDGQAPLVTAEDIVSSKETLSSESLTNGSHKQNAINAVSTSASYETPLSDGLSFNSVFSEPTNVVAPGAANHSMPLYLETHLDAHSPHEESTLKGSSIGSSCDILTNGILEIRDIDVSFMPTDYQSEASLKRSEFDTSSFITSGESASGRASIDDFDINDSCSLDFVSQTSLSERVENGKGVTQSPSFTISRHKKIELQPTKFSAPCTPMKLVSSSHEHLLDEKETHHRRYSSISDMPITEQSNVLRKVASLTLDKQTIEEKVSKPKFVPEKLDFKIYEKFEGQMLINWYCSAFTEDHYLHYLLSKQDLKILATQFCTYLLAAGVLQQIEDIEAPCESLFRPDLMYYWTHSEVPTLSTPLPGKLNTQLWPHSSMESVSRDASLKYTEADLQAVMLGLQKERTETVDDYEKRHEAAIDNIRTDYSKMLGDCEDKIKKLEREVEKYQTLADIQALTDRVQADFALDESSNNKSSPGRPPPPPPPPLPCGDRTPGPPGSPPPSPPVFAPPPPPPFIPFSGPPPPPPPPFPTASGLPPPPPPPPFFAGGGPPPPPMPGVPMPPVLPPGSGIPTPPSGNFPSSPKSIHTNGPAPLPPPPVGGWFAPPVVPLRKQPITPKTAMKPLFWSRIQIIEDKAKSDSNDESFWKKLEEVSLNSWDDFIDLFSRQVSEKKPMAKKVTKATKKKAVKILDSKRSQMVGILVSSLHLEISEVENAVYNFDTSVLDLEALQKIYEARGTAEEIASIKDHVQKNPDDPLDKPDQFVYELSNIPHFADRISCFMFQSSFSEGIGSIESRLNNLKFLCHRLMTGESVQKTFGIILALGNYMNGGNRSRGQADGFGLEILPKLKDVKSKENSTTLLHYIVKKYIENFDSENAGSDKAQLPLPEPSDVEKAALVRFEEIDQDLSKLNKDLCECETRTDKVIAETDEDHLQPFKDNMTLFLSKTKEEFTEQQENLEECKQNFIEVLIYFQWKGNINETQPNDFFSVWISFCNDFKEIWKKEQQRILKKQLEEAQKKVKKIKAEKMANVTPVKAKKSGLKAKLLAKRKE</sequence>
<evidence type="ECO:0000313" key="5">
    <source>
        <dbReference type="EnsemblMetazoa" id="SMAR014132-PA"/>
    </source>
</evidence>
<dbReference type="GO" id="GO:0005737">
    <property type="term" value="C:cytoplasm"/>
    <property type="evidence" value="ECO:0007669"/>
    <property type="project" value="UniProtKB-ARBA"/>
</dbReference>
<evidence type="ECO:0000256" key="2">
    <source>
        <dbReference type="SAM" id="Coils"/>
    </source>
</evidence>